<proteinExistence type="predicted"/>
<reference evidence="2" key="1">
    <citation type="journal article" date="2014" name="Science">
        <title>The coffee genome provides insight into the convergent evolution of caffeine biosynthesis.</title>
        <authorList>
            <person name="Denoeud F."/>
            <person name="Carretero-Paulet L."/>
            <person name="Dereeper A."/>
            <person name="Droc G."/>
            <person name="Guyot R."/>
            <person name="Pietrella M."/>
            <person name="Zheng C."/>
            <person name="Alberti A."/>
            <person name="Anthony F."/>
            <person name="Aprea G."/>
            <person name="Aury J.M."/>
            <person name="Bento P."/>
            <person name="Bernard M."/>
            <person name="Bocs S."/>
            <person name="Campa C."/>
            <person name="Cenci A."/>
            <person name="Combes M.C."/>
            <person name="Crouzillat D."/>
            <person name="Da Silva C."/>
            <person name="Daddiego L."/>
            <person name="De Bellis F."/>
            <person name="Dussert S."/>
            <person name="Garsmeur O."/>
            <person name="Gayraud T."/>
            <person name="Guignon V."/>
            <person name="Jahn K."/>
            <person name="Jamilloux V."/>
            <person name="Joet T."/>
            <person name="Labadie K."/>
            <person name="Lan T."/>
            <person name="Leclercq J."/>
            <person name="Lepelley M."/>
            <person name="Leroy T."/>
            <person name="Li L.T."/>
            <person name="Librado P."/>
            <person name="Lopez L."/>
            <person name="Munoz A."/>
            <person name="Noel B."/>
            <person name="Pallavicini A."/>
            <person name="Perrotta G."/>
            <person name="Poncet V."/>
            <person name="Pot D."/>
            <person name="Priyono X."/>
            <person name="Rigoreau M."/>
            <person name="Rouard M."/>
            <person name="Rozas J."/>
            <person name="Tranchant-Dubreuil C."/>
            <person name="VanBuren R."/>
            <person name="Zhang Q."/>
            <person name="Andrade A.C."/>
            <person name="Argout X."/>
            <person name="Bertrand B."/>
            <person name="de Kochko A."/>
            <person name="Graziosi G."/>
            <person name="Henry R.J."/>
            <person name="Jayarama X."/>
            <person name="Ming R."/>
            <person name="Nagai C."/>
            <person name="Rounsley S."/>
            <person name="Sankoff D."/>
            <person name="Giuliano G."/>
            <person name="Albert V.A."/>
            <person name="Wincker P."/>
            <person name="Lashermes P."/>
        </authorList>
    </citation>
    <scope>NUCLEOTIDE SEQUENCE [LARGE SCALE GENOMIC DNA]</scope>
    <source>
        <strain evidence="2">cv. DH200-94</strain>
    </source>
</reference>
<evidence type="ECO:0000313" key="2">
    <source>
        <dbReference type="Proteomes" id="UP000295252"/>
    </source>
</evidence>
<protein>
    <submittedName>
        <fullName evidence="1">Uncharacterized protein</fullName>
    </submittedName>
</protein>
<dbReference type="AlphaFoldDB" id="A0A068UAB0"/>
<dbReference type="InterPro" id="IPR012340">
    <property type="entry name" value="NA-bd_OB-fold"/>
</dbReference>
<dbReference type="PhylomeDB" id="A0A068UAB0"/>
<dbReference type="InParanoid" id="A0A068UAB0"/>
<organism evidence="1 2">
    <name type="scientific">Coffea canephora</name>
    <name type="common">Robusta coffee</name>
    <dbReference type="NCBI Taxonomy" id="49390"/>
    <lineage>
        <taxon>Eukaryota</taxon>
        <taxon>Viridiplantae</taxon>
        <taxon>Streptophyta</taxon>
        <taxon>Embryophyta</taxon>
        <taxon>Tracheophyta</taxon>
        <taxon>Spermatophyta</taxon>
        <taxon>Magnoliopsida</taxon>
        <taxon>eudicotyledons</taxon>
        <taxon>Gunneridae</taxon>
        <taxon>Pentapetalae</taxon>
        <taxon>asterids</taxon>
        <taxon>lamiids</taxon>
        <taxon>Gentianales</taxon>
        <taxon>Rubiaceae</taxon>
        <taxon>Ixoroideae</taxon>
        <taxon>Gardenieae complex</taxon>
        <taxon>Bertiereae - Coffeeae clade</taxon>
        <taxon>Coffeeae</taxon>
        <taxon>Coffea</taxon>
    </lineage>
</organism>
<gene>
    <name evidence="1" type="ORF">GSCOC_T00017991001</name>
</gene>
<sequence>MASKKWLLGLRISQVDKSAFDWTVLVQVIEADCVKIARDGDLPRFLHRFAFGDLQGIKISAVVFDDDIAIVHGRLLPFRKYYISNAEMSWKLLSMRCLHGTCILKEVRDMELWKGLDYSGPEVSWVKTCFSFEHILQKIGMCLVSNVFE</sequence>
<dbReference type="EMBL" id="HG739096">
    <property type="protein sequence ID" value="CDP04558.1"/>
    <property type="molecule type" value="Genomic_DNA"/>
</dbReference>
<dbReference type="Proteomes" id="UP000295252">
    <property type="component" value="Chromosome XI"/>
</dbReference>
<name>A0A068UAB0_COFCA</name>
<dbReference type="Gene3D" id="2.40.50.140">
    <property type="entry name" value="Nucleic acid-binding proteins"/>
    <property type="match status" value="1"/>
</dbReference>
<dbReference type="Gramene" id="CDP04558">
    <property type="protein sequence ID" value="CDP04558"/>
    <property type="gene ID" value="GSCOC_T00017991001"/>
</dbReference>
<evidence type="ECO:0000313" key="1">
    <source>
        <dbReference type="EMBL" id="CDP04558.1"/>
    </source>
</evidence>
<accession>A0A068UAB0</accession>
<keyword evidence="2" id="KW-1185">Reference proteome</keyword>